<keyword evidence="2 4" id="KW-0808">Transferase</keyword>
<gene>
    <name evidence="4" type="ORF">SAMN04488579_106114</name>
</gene>
<proteinExistence type="predicted"/>
<protein>
    <submittedName>
        <fullName evidence="4">UDP:flavonoid glycosyltransferase YjiC, YdhE family</fullName>
    </submittedName>
</protein>
<dbReference type="OrthoDB" id="6620093at2"/>
<dbReference type="PANTHER" id="PTHR48043">
    <property type="entry name" value="EG:EG0003.4 PROTEIN-RELATED"/>
    <property type="match status" value="1"/>
</dbReference>
<sequence length="387" mass="42330">MRILICPMAAMGKMSGPINRTKALAEAFTKKGNQVALCAAKDGNFDGTTDYPLYDLETPVPLGLPKMMGKRLLPVVEKTGIQSHKKISSFEEVQFISGNIQPGYFKRAIHQIQAAIEDFRPDVVYSEFNLAAIAAAKLAGTAVFGSYSRPAQVDFAASPGLAYGVKRVLKSLGLPQVDSSLDILEWVDRRIVPSSPRLEPIIGDNVCFTGPFSAHQTHYEDGLRSTIVAYMGTGTLSGKALVNALYPVFSELDFEVFIVAPGVKESHRGFIHIGEYFDFSEIYPRCCLSINHGGQNSIMDALYHGIPQILCPGKVFERRYNAQSIAKNKAGIVLDTHCFEPPYIRGIMRTLLENKGYAKNAQILGKELTVLGGADRVVQLAVEYFGG</sequence>
<evidence type="ECO:0000256" key="1">
    <source>
        <dbReference type="ARBA" id="ARBA00022676"/>
    </source>
</evidence>
<keyword evidence="5" id="KW-1185">Reference proteome</keyword>
<evidence type="ECO:0000259" key="3">
    <source>
        <dbReference type="Pfam" id="PF06722"/>
    </source>
</evidence>
<dbReference type="Gene3D" id="3.40.50.2000">
    <property type="entry name" value="Glycogen Phosphorylase B"/>
    <property type="match status" value="2"/>
</dbReference>
<dbReference type="GO" id="GO:0016757">
    <property type="term" value="F:glycosyltransferase activity"/>
    <property type="evidence" value="ECO:0007669"/>
    <property type="project" value="UniProtKB-KW"/>
</dbReference>
<evidence type="ECO:0000313" key="4">
    <source>
        <dbReference type="EMBL" id="SDX73977.1"/>
    </source>
</evidence>
<keyword evidence="1" id="KW-0328">Glycosyltransferase</keyword>
<organism evidence="4 5">
    <name type="scientific">Eubacterium barkeri</name>
    <name type="common">Clostridium barkeri</name>
    <dbReference type="NCBI Taxonomy" id="1528"/>
    <lineage>
        <taxon>Bacteria</taxon>
        <taxon>Bacillati</taxon>
        <taxon>Bacillota</taxon>
        <taxon>Clostridia</taxon>
        <taxon>Eubacteriales</taxon>
        <taxon>Eubacteriaceae</taxon>
        <taxon>Eubacterium</taxon>
    </lineage>
</organism>
<dbReference type="AlphaFoldDB" id="A0A1H3E5T8"/>
<dbReference type="InterPro" id="IPR050271">
    <property type="entry name" value="UDP-glycosyltransferase"/>
</dbReference>
<dbReference type="RefSeq" id="WP_090244242.1">
    <property type="nucleotide sequence ID" value="NZ_FNOU01000006.1"/>
</dbReference>
<evidence type="ECO:0000313" key="5">
    <source>
        <dbReference type="Proteomes" id="UP000199652"/>
    </source>
</evidence>
<reference evidence="5" key="1">
    <citation type="submission" date="2016-10" db="EMBL/GenBank/DDBJ databases">
        <authorList>
            <person name="Varghese N."/>
            <person name="Submissions S."/>
        </authorList>
    </citation>
    <scope>NUCLEOTIDE SEQUENCE [LARGE SCALE GENOMIC DNA]</scope>
    <source>
        <strain evidence="5">VPI 5359</strain>
    </source>
</reference>
<accession>A0A1H3E5T8</accession>
<dbReference type="PANTHER" id="PTHR48043:SF145">
    <property type="entry name" value="FI06409P-RELATED"/>
    <property type="match status" value="1"/>
</dbReference>
<feature type="domain" description="Erythromycin biosynthesis protein CIII-like C-terminal" evidence="3">
    <location>
        <begin position="275"/>
        <end position="368"/>
    </location>
</feature>
<dbReference type="SUPFAM" id="SSF53756">
    <property type="entry name" value="UDP-Glycosyltransferase/glycogen phosphorylase"/>
    <property type="match status" value="1"/>
</dbReference>
<dbReference type="EMBL" id="FNOU01000006">
    <property type="protein sequence ID" value="SDX73977.1"/>
    <property type="molecule type" value="Genomic_DNA"/>
</dbReference>
<dbReference type="Proteomes" id="UP000199652">
    <property type="component" value="Unassembled WGS sequence"/>
</dbReference>
<dbReference type="Pfam" id="PF06722">
    <property type="entry name" value="EryCIII-like_C"/>
    <property type="match status" value="1"/>
</dbReference>
<evidence type="ECO:0000256" key="2">
    <source>
        <dbReference type="ARBA" id="ARBA00022679"/>
    </source>
</evidence>
<dbReference type="STRING" id="1528.SAMN04488579_106114"/>
<name>A0A1H3E5T8_EUBBA</name>
<dbReference type="InterPro" id="IPR010610">
    <property type="entry name" value="EryCIII-like_C"/>
</dbReference>